<dbReference type="EMBL" id="BAAAHK010000007">
    <property type="protein sequence ID" value="GAA0940235.1"/>
    <property type="molecule type" value="Genomic_DNA"/>
</dbReference>
<name>A0ABN1QC05_9ACTN</name>
<evidence type="ECO:0000313" key="1">
    <source>
        <dbReference type="EMBL" id="GAA0940235.1"/>
    </source>
</evidence>
<proteinExistence type="predicted"/>
<accession>A0ABN1QC05</accession>
<reference evidence="1 2" key="1">
    <citation type="journal article" date="2019" name="Int. J. Syst. Evol. Microbiol.">
        <title>The Global Catalogue of Microorganisms (GCM) 10K type strain sequencing project: providing services to taxonomists for standard genome sequencing and annotation.</title>
        <authorList>
            <consortium name="The Broad Institute Genomics Platform"/>
            <consortium name="The Broad Institute Genome Sequencing Center for Infectious Disease"/>
            <person name="Wu L."/>
            <person name="Ma J."/>
        </authorList>
    </citation>
    <scope>NUCLEOTIDE SEQUENCE [LARGE SCALE GENOMIC DNA]</scope>
    <source>
        <strain evidence="1 2">JCM 10977</strain>
    </source>
</reference>
<organism evidence="1 2">
    <name type="scientific">Kribbella koreensis</name>
    <dbReference type="NCBI Taxonomy" id="57909"/>
    <lineage>
        <taxon>Bacteria</taxon>
        <taxon>Bacillati</taxon>
        <taxon>Actinomycetota</taxon>
        <taxon>Actinomycetes</taxon>
        <taxon>Propionibacteriales</taxon>
        <taxon>Kribbellaceae</taxon>
        <taxon>Kribbella</taxon>
    </lineage>
</organism>
<protein>
    <submittedName>
        <fullName evidence="1">Uncharacterized protein</fullName>
    </submittedName>
</protein>
<gene>
    <name evidence="1" type="ORF">GCM10009554_30780</name>
</gene>
<dbReference type="Proteomes" id="UP001500542">
    <property type="component" value="Unassembled WGS sequence"/>
</dbReference>
<comment type="caution">
    <text evidence="1">The sequence shown here is derived from an EMBL/GenBank/DDBJ whole genome shotgun (WGS) entry which is preliminary data.</text>
</comment>
<sequence>MDGIARVTFAAGFTGGATGVVAVGEGVDGLAEGVVGPSGIELDGVMVGGEFVVRGGVSAQLTRAAASSAAAAHRPIIVGT</sequence>
<keyword evidence="2" id="KW-1185">Reference proteome</keyword>
<evidence type="ECO:0000313" key="2">
    <source>
        <dbReference type="Proteomes" id="UP001500542"/>
    </source>
</evidence>